<gene>
    <name evidence="1" type="ORF">LTR37_008021</name>
</gene>
<evidence type="ECO:0000313" key="1">
    <source>
        <dbReference type="EMBL" id="KAK3714219.1"/>
    </source>
</evidence>
<dbReference type="EMBL" id="JAUTXU010000057">
    <property type="protein sequence ID" value="KAK3714219.1"/>
    <property type="molecule type" value="Genomic_DNA"/>
</dbReference>
<name>A0ACC3NC32_9PEZI</name>
<evidence type="ECO:0000313" key="2">
    <source>
        <dbReference type="Proteomes" id="UP001281147"/>
    </source>
</evidence>
<dbReference type="Proteomes" id="UP001281147">
    <property type="component" value="Unassembled WGS sequence"/>
</dbReference>
<keyword evidence="2" id="KW-1185">Reference proteome</keyword>
<protein>
    <submittedName>
        <fullName evidence="1">Uncharacterized protein</fullName>
    </submittedName>
</protein>
<comment type="caution">
    <text evidence="1">The sequence shown here is derived from an EMBL/GenBank/DDBJ whole genome shotgun (WGS) entry which is preliminary data.</text>
</comment>
<organism evidence="1 2">
    <name type="scientific">Vermiconidia calcicola</name>
    <dbReference type="NCBI Taxonomy" id="1690605"/>
    <lineage>
        <taxon>Eukaryota</taxon>
        <taxon>Fungi</taxon>
        <taxon>Dikarya</taxon>
        <taxon>Ascomycota</taxon>
        <taxon>Pezizomycotina</taxon>
        <taxon>Dothideomycetes</taxon>
        <taxon>Dothideomycetidae</taxon>
        <taxon>Mycosphaerellales</taxon>
        <taxon>Extremaceae</taxon>
        <taxon>Vermiconidia</taxon>
    </lineage>
</organism>
<reference evidence="1" key="1">
    <citation type="submission" date="2023-07" db="EMBL/GenBank/DDBJ databases">
        <title>Black Yeasts Isolated from many extreme environments.</title>
        <authorList>
            <person name="Coleine C."/>
            <person name="Stajich J.E."/>
            <person name="Selbmann L."/>
        </authorList>
    </citation>
    <scope>NUCLEOTIDE SEQUENCE</scope>
    <source>
        <strain evidence="1">CCFEE 5714</strain>
    </source>
</reference>
<proteinExistence type="predicted"/>
<accession>A0ACC3NC32</accession>
<sequence length="569" mass="65559">MNTRQMPALAVPQEPEESISREEYKDLVNTYDSPSDLWEQPRPLPPPQHRPPANHVPLAPRLVIQPSEEAKPPHTPRIIIPPDNAEDAQRIRKLEHLLATNLPGRCRRRIWEKYCRLPRPHPRYLTDQTISLLFRHLAWVEFKDLESSQRYFTLLDDCLASGVEVSANEWNTAIAFAGRWLRFTTTAEVKSAVEVWMRMEDAGAKPTNVTFNILFDVAARAGRFALADMIFKELRAREMEVNRFLRVSMIHYAGLKGDGEAVRRAFRESGEAASAENVVIRMKTLHAAKFEGGKEIPSAPRTWQERKRLGHRLDRTARELRREQQKHESSFFGSHFSTEKHKEAAQHLAPIHPDAQTCRILIRHHCLTTGNLDRVRELIQETRALPAGRVHGSVYMYIFRGFWLWGGHAYTAWNRRSLENFWEEFLQAASFEEFERALREAKARDAEAVHRPGDDDFSPNQARESSSSSAQDSSPFRPSSSPPSPEEAGSDDEDDEEDLLPHEHRPPFFTPRLAERVLYAFYKCAGAKKMRQVWTQIQARWADMSEDDHARVKEHVDRLGTDDGRYDGP</sequence>